<protein>
    <recommendedName>
        <fullName evidence="2">Baseplate protein J-like barrel domain-containing protein</fullName>
    </recommendedName>
</protein>
<sequence length="735" mass="80341">MLEGLLHHKKEIKQYFLALAITEDRIDGALWEKDGQGKVNIAATASENYTASDWETAIIAADKVISSLEPNVPEGVDLQKSVFGFFPEWVSEDKIKSEYLKKIKQLTSRLSLTPLGFVDIPQAVSMYLGSSEGSSQTVILIGFESKHYTMSLFKIGKLIGSYAFNRSENIVSDIEKALNKFADVEVLPSRMLLYGTAVDLEKIKADLLNYPWQTKANFLHFPKIEILPNDTVVKAVVIASSTEIALPVEKSEDMVESVADNTAVSASGVSDQGESQEVADIAQDLGFVGEEPVKDLNIENEMTEVEKQQNANIAPVTIPENKLSGKARSSFAGQIPSMPKFSFPKLTFTIKLPAFRKSGLIVLIIGLLILMAGGVYAFNWFYPQANVKLLVTPKSLLINEDVALDTASSTVDVDKKIIPGSEVKLEVTGTDKIITTGKKTVGDKARGEVTIYNKTVNPKTLKKGTQIQTGNLKFTLDEDVSIASASENVGSLNYGSNKIAVTATDIGTSSNVGSGTEFSVADLPTGYYSGRNEKVFTGGTSREISVVARDDQKKLREQLLQKLQQQAGDEVKSKLENGKKLLDGSLTTQIAKETYNKEIGEETDSLSLDMSVGATALTYSQNDLDELLSKIVSAQSPVNYDYQKEKTKVSVTETLKPEGSKQMFKLQIEATLAPKVEIGDLANTITDKNCQDAISFIKNKFNIAGAECSINRSFFLFKDKLPTNPKNIQIEFSNL</sequence>
<feature type="domain" description="Baseplate protein J-like barrel" evidence="2">
    <location>
        <begin position="458"/>
        <end position="539"/>
    </location>
</feature>
<reference evidence="3 4" key="1">
    <citation type="journal article" date="2015" name="Nature">
        <title>rRNA introns, odd ribosomes, and small enigmatic genomes across a large radiation of phyla.</title>
        <authorList>
            <person name="Brown C.T."/>
            <person name="Hug L.A."/>
            <person name="Thomas B.C."/>
            <person name="Sharon I."/>
            <person name="Castelle C.J."/>
            <person name="Singh A."/>
            <person name="Wilkins M.J."/>
            <person name="Williams K.H."/>
            <person name="Banfield J.F."/>
        </authorList>
    </citation>
    <scope>NUCLEOTIDE SEQUENCE [LARGE SCALE GENOMIC DNA]</scope>
</reference>
<dbReference type="EMBL" id="LBPN01000002">
    <property type="protein sequence ID" value="KKP59783.1"/>
    <property type="molecule type" value="Genomic_DNA"/>
</dbReference>
<accession>A0A0G0ARY6</accession>
<name>A0A0G0ARY6_9BACT</name>
<dbReference type="Proteomes" id="UP000034176">
    <property type="component" value="Unassembled WGS sequence"/>
</dbReference>
<feature type="transmembrane region" description="Helical" evidence="1">
    <location>
        <begin position="360"/>
        <end position="382"/>
    </location>
</feature>
<dbReference type="STRING" id="1618434.UR52_C0002G0011"/>
<organism evidence="3 4">
    <name type="scientific">Candidatus Gottesmanbacteria bacterium GW2011_GWA1_34_13</name>
    <dbReference type="NCBI Taxonomy" id="1618434"/>
    <lineage>
        <taxon>Bacteria</taxon>
        <taxon>Candidatus Gottesmaniibacteriota</taxon>
    </lineage>
</organism>
<evidence type="ECO:0000259" key="2">
    <source>
        <dbReference type="Pfam" id="PF04865"/>
    </source>
</evidence>
<dbReference type="InterPro" id="IPR006949">
    <property type="entry name" value="Barrel_Baseplate_J-like"/>
</dbReference>
<evidence type="ECO:0000313" key="3">
    <source>
        <dbReference type="EMBL" id="KKP59783.1"/>
    </source>
</evidence>
<dbReference type="Pfam" id="PF04865">
    <property type="entry name" value="Baseplate_J"/>
    <property type="match status" value="1"/>
</dbReference>
<comment type="caution">
    <text evidence="3">The sequence shown here is derived from an EMBL/GenBank/DDBJ whole genome shotgun (WGS) entry which is preliminary data.</text>
</comment>
<gene>
    <name evidence="3" type="ORF">UR52_C0002G0011</name>
</gene>
<keyword evidence="1" id="KW-1133">Transmembrane helix</keyword>
<proteinExistence type="predicted"/>
<evidence type="ECO:0000256" key="1">
    <source>
        <dbReference type="SAM" id="Phobius"/>
    </source>
</evidence>
<dbReference type="AlphaFoldDB" id="A0A0G0ARY6"/>
<keyword evidence="1" id="KW-0812">Transmembrane</keyword>
<evidence type="ECO:0000313" key="4">
    <source>
        <dbReference type="Proteomes" id="UP000034176"/>
    </source>
</evidence>
<keyword evidence="1" id="KW-0472">Membrane</keyword>